<dbReference type="RefSeq" id="WP_086030015.1">
    <property type="nucleotide sequence ID" value="NZ_LAPZ01000003.1"/>
</dbReference>
<dbReference type="OrthoDB" id="9797664at2"/>
<keyword evidence="2" id="KW-0964">Secreted</keyword>
<dbReference type="InterPro" id="IPR011042">
    <property type="entry name" value="6-blade_b-propeller_TolB-like"/>
</dbReference>
<name>A0A1Y2PCY5_9FLAO</name>
<keyword evidence="5" id="KW-1185">Reference proteome</keyword>
<dbReference type="SUPFAM" id="SSF63825">
    <property type="entry name" value="YWTD domain"/>
    <property type="match status" value="1"/>
</dbReference>
<dbReference type="PANTHER" id="PTHR10009">
    <property type="entry name" value="PROTEIN YELLOW-RELATED"/>
    <property type="match status" value="1"/>
</dbReference>
<evidence type="ECO:0000313" key="4">
    <source>
        <dbReference type="EMBL" id="OSY88295.1"/>
    </source>
</evidence>
<sequence>MKSIYLVLFLSMSLLACKKSANEKETMKKEQSPQVTEVASIKGEQLTGVTISNQRLFVNFPYWRKPIKFSVAEIKEGNQFTPYPNAQWNNWEIGQPVTDSTFVCVQSVVASNNLLYVVDTRNPLFQGVIGQPIVFVFDLNTNELVRTYKLPEKAFHKDSYINDIRIDNERGYAYCTDSANSGLVIINLKTGEAKRVLDEHPSTNSEQAYLTFEGKKWNNTVHSDGIALDTKRGMLYYHALTGYNLYAISVEKLIKASEKEIENSVQLVAKTSAPDGMIIHKNILYYADLEHHKIMQLDLKTKEISTVVEGDNVKWADTFSIENNYLYYTNSRIHEAGGDISDLVFTVNRIKL</sequence>
<organism evidence="4 5">
    <name type="scientific">Tenacibaculum holothuriorum</name>
    <dbReference type="NCBI Taxonomy" id="1635173"/>
    <lineage>
        <taxon>Bacteria</taxon>
        <taxon>Pseudomonadati</taxon>
        <taxon>Bacteroidota</taxon>
        <taxon>Flavobacteriia</taxon>
        <taxon>Flavobacteriales</taxon>
        <taxon>Flavobacteriaceae</taxon>
        <taxon>Tenacibaculum</taxon>
    </lineage>
</organism>
<feature type="chain" id="PRO_5012982952" evidence="3">
    <location>
        <begin position="22"/>
        <end position="352"/>
    </location>
</feature>
<comment type="caution">
    <text evidence="4">The sequence shown here is derived from an EMBL/GenBank/DDBJ whole genome shotgun (WGS) entry which is preliminary data.</text>
</comment>
<dbReference type="STRING" id="1635173.WH52_05850"/>
<evidence type="ECO:0000313" key="5">
    <source>
        <dbReference type="Proteomes" id="UP000194221"/>
    </source>
</evidence>
<dbReference type="Gene3D" id="2.120.10.30">
    <property type="entry name" value="TolB, C-terminal domain"/>
    <property type="match status" value="1"/>
</dbReference>
<evidence type="ECO:0000256" key="3">
    <source>
        <dbReference type="SAM" id="SignalP"/>
    </source>
</evidence>
<accession>A0A1Y2PCY5</accession>
<protein>
    <submittedName>
        <fullName evidence="4">Major royal jelly protein family protein</fullName>
    </submittedName>
</protein>
<dbReference type="PROSITE" id="PS51257">
    <property type="entry name" value="PROKAR_LIPOPROTEIN"/>
    <property type="match status" value="1"/>
</dbReference>
<dbReference type="GO" id="GO:0005576">
    <property type="term" value="C:extracellular region"/>
    <property type="evidence" value="ECO:0007669"/>
    <property type="project" value="UniProtKB-SubCell"/>
</dbReference>
<dbReference type="EMBL" id="LAPZ01000003">
    <property type="protein sequence ID" value="OSY88295.1"/>
    <property type="molecule type" value="Genomic_DNA"/>
</dbReference>
<dbReference type="AlphaFoldDB" id="A0A1Y2PCY5"/>
<dbReference type="Proteomes" id="UP000194221">
    <property type="component" value="Unassembled WGS sequence"/>
</dbReference>
<dbReference type="Pfam" id="PF03022">
    <property type="entry name" value="MRJP"/>
    <property type="match status" value="1"/>
</dbReference>
<evidence type="ECO:0000256" key="2">
    <source>
        <dbReference type="ARBA" id="ARBA00022525"/>
    </source>
</evidence>
<reference evidence="4 5" key="1">
    <citation type="submission" date="2015-03" db="EMBL/GenBank/DDBJ databases">
        <title>Genome sequence of Tenacibaculum sp. S2-2, isolated from intestinal microbiota of sea cucumber, Apostichopus japonicas.</title>
        <authorList>
            <person name="Shao Z."/>
            <person name="Wang L."/>
            <person name="Li X."/>
        </authorList>
    </citation>
    <scope>NUCLEOTIDE SEQUENCE [LARGE SCALE GENOMIC DNA]</scope>
    <source>
        <strain evidence="4 5">S2-2</strain>
    </source>
</reference>
<gene>
    <name evidence="4" type="ORF">WH52_05850</name>
</gene>
<keyword evidence="3" id="KW-0732">Signal</keyword>
<dbReference type="InParanoid" id="A0A1Y2PCY5"/>
<dbReference type="PANTHER" id="PTHR10009:SF18">
    <property type="entry name" value="PROTEIN YELLOW-LIKE PROTEIN"/>
    <property type="match status" value="1"/>
</dbReference>
<dbReference type="InterPro" id="IPR017996">
    <property type="entry name" value="MRJP/yellow-related"/>
</dbReference>
<evidence type="ECO:0000256" key="1">
    <source>
        <dbReference type="ARBA" id="ARBA00004613"/>
    </source>
</evidence>
<comment type="subcellular location">
    <subcellularLocation>
        <location evidence="1">Secreted</location>
    </subcellularLocation>
</comment>
<proteinExistence type="predicted"/>
<feature type="signal peptide" evidence="3">
    <location>
        <begin position="1"/>
        <end position="21"/>
    </location>
</feature>